<comment type="similarity">
    <text evidence="1">Belongs to the amidase family.</text>
</comment>
<dbReference type="PROSITE" id="PS00571">
    <property type="entry name" value="AMIDASES"/>
    <property type="match status" value="1"/>
</dbReference>
<evidence type="ECO:0000313" key="4">
    <source>
        <dbReference type="EMBL" id="RDL42058.1"/>
    </source>
</evidence>
<dbReference type="InterPro" id="IPR020556">
    <property type="entry name" value="Amidase_CS"/>
</dbReference>
<dbReference type="OrthoDB" id="196847at2759"/>
<evidence type="ECO:0000256" key="2">
    <source>
        <dbReference type="SAM" id="MobiDB-lite"/>
    </source>
</evidence>
<dbReference type="STRING" id="2656787.A0A370U2P6"/>
<dbReference type="EMBL" id="NPIC01000001">
    <property type="protein sequence ID" value="RDL42058.1"/>
    <property type="molecule type" value="Genomic_DNA"/>
</dbReference>
<dbReference type="Gene3D" id="1.20.58.1700">
    <property type="match status" value="1"/>
</dbReference>
<dbReference type="InterPro" id="IPR016181">
    <property type="entry name" value="Acyl_CoA_acyltransferase"/>
</dbReference>
<dbReference type="Proteomes" id="UP000254866">
    <property type="component" value="Unassembled WGS sequence"/>
</dbReference>
<proteinExistence type="inferred from homology"/>
<keyword evidence="5" id="KW-1185">Reference proteome</keyword>
<dbReference type="InterPro" id="IPR036928">
    <property type="entry name" value="AS_sf"/>
</dbReference>
<dbReference type="AlphaFoldDB" id="A0A370U2P6"/>
<organism evidence="4 5">
    <name type="scientific">Venustampulla echinocandica</name>
    <dbReference type="NCBI Taxonomy" id="2656787"/>
    <lineage>
        <taxon>Eukaryota</taxon>
        <taxon>Fungi</taxon>
        <taxon>Dikarya</taxon>
        <taxon>Ascomycota</taxon>
        <taxon>Pezizomycotina</taxon>
        <taxon>Leotiomycetes</taxon>
        <taxon>Helotiales</taxon>
        <taxon>Pleuroascaceae</taxon>
        <taxon>Venustampulla</taxon>
    </lineage>
</organism>
<dbReference type="PROSITE" id="PS51186">
    <property type="entry name" value="GNAT"/>
    <property type="match status" value="1"/>
</dbReference>
<dbReference type="GeneID" id="43594886"/>
<gene>
    <name evidence="4" type="ORF">BP5553_02037</name>
</gene>
<feature type="domain" description="N-acetyltransferase" evidence="3">
    <location>
        <begin position="75"/>
        <end position="201"/>
    </location>
</feature>
<dbReference type="InterPro" id="IPR000120">
    <property type="entry name" value="Amidase"/>
</dbReference>
<dbReference type="Pfam" id="PF01425">
    <property type="entry name" value="Amidase"/>
    <property type="match status" value="1"/>
</dbReference>
<dbReference type="InterPro" id="IPR023631">
    <property type="entry name" value="Amidase_dom"/>
</dbReference>
<name>A0A370U2P6_9HELO</name>
<dbReference type="Gene3D" id="3.90.1300.10">
    <property type="entry name" value="Amidase signature (AS) domain"/>
    <property type="match status" value="1"/>
</dbReference>
<dbReference type="RefSeq" id="XP_031874714.1">
    <property type="nucleotide sequence ID" value="XM_032010660.1"/>
</dbReference>
<dbReference type="InterPro" id="IPR000182">
    <property type="entry name" value="GNAT_dom"/>
</dbReference>
<evidence type="ECO:0000256" key="1">
    <source>
        <dbReference type="ARBA" id="ARBA00009199"/>
    </source>
</evidence>
<reference evidence="4 5" key="1">
    <citation type="journal article" date="2018" name="IMA Fungus">
        <title>IMA Genome-F 9: Draft genome sequence of Annulohypoxylon stygium, Aspergillus mulundensis, Berkeleyomyces basicola (syn. Thielaviopsis basicola), Ceratocystis smalleyi, two Cercospora beticola strains, Coleophoma cylindrospora, Fusarium fracticaudum, Phialophora cf. hyalina, and Morchella septimelata.</title>
        <authorList>
            <person name="Wingfield B.D."/>
            <person name="Bills G.F."/>
            <person name="Dong Y."/>
            <person name="Huang W."/>
            <person name="Nel W.J."/>
            <person name="Swalarsk-Parry B.S."/>
            <person name="Vaghefi N."/>
            <person name="Wilken P.M."/>
            <person name="An Z."/>
            <person name="de Beer Z.W."/>
            <person name="De Vos L."/>
            <person name="Chen L."/>
            <person name="Duong T.A."/>
            <person name="Gao Y."/>
            <person name="Hammerbacher A."/>
            <person name="Kikkert J.R."/>
            <person name="Li Y."/>
            <person name="Li H."/>
            <person name="Li K."/>
            <person name="Li Q."/>
            <person name="Liu X."/>
            <person name="Ma X."/>
            <person name="Naidoo K."/>
            <person name="Pethybridge S.J."/>
            <person name="Sun J."/>
            <person name="Steenkamp E.T."/>
            <person name="van der Nest M.A."/>
            <person name="van Wyk S."/>
            <person name="Wingfield M.J."/>
            <person name="Xiong C."/>
            <person name="Yue Q."/>
            <person name="Zhang X."/>
        </authorList>
    </citation>
    <scope>NUCLEOTIDE SEQUENCE [LARGE SCALE GENOMIC DNA]</scope>
    <source>
        <strain evidence="4 5">BP 5553</strain>
    </source>
</reference>
<accession>A0A370U2P6</accession>
<dbReference type="PANTHER" id="PTHR11895:SF169">
    <property type="entry name" value="GLUTAMYL-TRNA(GLN) AMIDOTRANSFERASE"/>
    <property type="match status" value="1"/>
</dbReference>
<evidence type="ECO:0000313" key="5">
    <source>
        <dbReference type="Proteomes" id="UP000254866"/>
    </source>
</evidence>
<comment type="caution">
    <text evidence="4">The sequence shown here is derived from an EMBL/GenBank/DDBJ whole genome shotgun (WGS) entry which is preliminary data.</text>
</comment>
<evidence type="ECO:0000259" key="3">
    <source>
        <dbReference type="PROSITE" id="PS51186"/>
    </source>
</evidence>
<sequence>MVLELSNASLVDVDRIADIHLAAFSSNILLHAQFPTVPSLASLRSVLIQEMLHAIETTETARKAVLVVRDSEANGQIISFAKWDLPGVLQDPKSHVLWHEDVRQEYLEDYLGLAGAAKDRVIGDAACYRLTFIGTDPAFQGRGAASLLTEWGLSRSKRDNIPIYLESTTTALPLYRKLGFVALDGFSMTLPGAIVEEGPKVYEELCMLRSWDDDQMSGMDRWDSSLNISSLTTDYEIGIKPQHVVQAVYDRIDAYNEVQSSVWIYLHPIGEVMKAAHGLYTRWPNPTNRPPLWGIPFSVKDNIDVAGIPTTVGCPALAFTPTSSAPVYQRCIDAGGLFIGKTNMEQLATGMTGCRSPYGTLHSTFSDSHIVGGSSSGSAVTVSGGLVSFSLGSDTAGSIRLPALYNGVVGFKPTKGTVSTSGVYPASRHQDSVSFLAANIHDAETVWKVCRGFDKRDVFSKRPSLSYPQCHSGKVSSAHFGVRFGVPPNAALEQCSPEYRRKFAQVVEILKARAGEPVTIDWAPFSSANDLLYSSSFVLERLTILPGGWFEENKQLLHPVTKQVLEGALTRNSSAVDLFRDLHKQAECKRAVEEMLACDHDAPADEDIFMAVVVPTAPFHPTIAEVEDDPIGLNVKLGAFAQFANVLDLVGVAIPCGTYDTDDTAATGVRKTTLPFGVTILAGAGFDEQLSILAKDLEEVLGDLHDEGQVVDDSINLESPPTTSGEPGPRDI</sequence>
<dbReference type="GO" id="GO:0016747">
    <property type="term" value="F:acyltransferase activity, transferring groups other than amino-acyl groups"/>
    <property type="evidence" value="ECO:0007669"/>
    <property type="project" value="InterPro"/>
</dbReference>
<dbReference type="SUPFAM" id="SSF55729">
    <property type="entry name" value="Acyl-CoA N-acyltransferases (Nat)"/>
    <property type="match status" value="1"/>
</dbReference>
<dbReference type="PANTHER" id="PTHR11895">
    <property type="entry name" value="TRANSAMIDASE"/>
    <property type="match status" value="1"/>
</dbReference>
<dbReference type="Pfam" id="PF13673">
    <property type="entry name" value="Acetyltransf_10"/>
    <property type="match status" value="1"/>
</dbReference>
<feature type="region of interest" description="Disordered" evidence="2">
    <location>
        <begin position="709"/>
        <end position="732"/>
    </location>
</feature>
<dbReference type="Gene3D" id="3.40.630.30">
    <property type="match status" value="1"/>
</dbReference>
<feature type="compositionally biased region" description="Polar residues" evidence="2">
    <location>
        <begin position="716"/>
        <end position="725"/>
    </location>
</feature>
<dbReference type="SUPFAM" id="SSF75304">
    <property type="entry name" value="Amidase signature (AS) enzymes"/>
    <property type="match status" value="1"/>
</dbReference>
<protein>
    <submittedName>
        <fullName evidence="4">Amidase signature enzyme</fullName>
    </submittedName>
</protein>